<gene>
    <name evidence="2" type="ORF">C7U54_00135</name>
    <name evidence="1" type="ORF">LJD74_00390</name>
</gene>
<reference evidence="1" key="2">
    <citation type="submission" date="2021-10" db="EMBL/GenBank/DDBJ databases">
        <title>Collection of gut derived symbiotic bacterial strains cultured from healthy donors.</title>
        <authorList>
            <person name="Lin H."/>
            <person name="Littmann E."/>
            <person name="Kohout C."/>
            <person name="Pamer E.G."/>
        </authorList>
    </citation>
    <scope>NUCLEOTIDE SEQUENCE</scope>
    <source>
        <strain evidence="1">DFI.5.2</strain>
    </source>
</reference>
<evidence type="ECO:0000313" key="3">
    <source>
        <dbReference type="Proteomes" id="UP000240974"/>
    </source>
</evidence>
<name>A0A2T3G6K8_9FIRM</name>
<evidence type="ECO:0000313" key="2">
    <source>
        <dbReference type="EMBL" id="PST43159.1"/>
    </source>
</evidence>
<comment type="caution">
    <text evidence="2">The sequence shown here is derived from an EMBL/GenBank/DDBJ whole genome shotgun (WGS) entry which is preliminary data.</text>
</comment>
<keyword evidence="3" id="KW-1185">Reference proteome</keyword>
<dbReference type="Proteomes" id="UP000240974">
    <property type="component" value="Unassembled WGS sequence"/>
</dbReference>
<reference evidence="2 3" key="1">
    <citation type="journal article" date="2019" name="Int. J. Syst. Evol. Microbiol.">
        <title>Faecalibacillus intestinalis gen. nov., sp. nov. and Faecalibacillus faecis sp. nov., isolated from human faeces.</title>
        <authorList>
            <person name="Seo B."/>
            <person name="Jeon K."/>
            <person name="Baek I."/>
            <person name="Lee Y.M."/>
            <person name="Baek K."/>
            <person name="Ko G."/>
        </authorList>
    </citation>
    <scope>NUCLEOTIDE SEQUENCE [LARGE SCALE GENOMIC DNA]</scope>
    <source>
        <strain evidence="2 3">SNUG30099</strain>
    </source>
</reference>
<sequence>MQVYSIFLDKDVYFFNGPCYLNGIPFKNLAEFVNAYLTCNKEINNIYIAGACYSSSKDTAEKIVSACFGTVRKYNIGTISEYTKGGRSAVDDAIKKYQTSINLNPKDKKDHRKMVYFLVDEEVVAILIGSSNFSKNTYLTKYSSEADLMLLKYEKGNSNEKLVKSLENDIQANPNGLLVSKSLRTVDASFLQKIFEENMGQLKK</sequence>
<accession>A0A2T3G6K8</accession>
<dbReference type="EMBL" id="PYLQ01000001">
    <property type="protein sequence ID" value="PST43159.1"/>
    <property type="molecule type" value="Genomic_DNA"/>
</dbReference>
<dbReference type="Proteomes" id="UP001197827">
    <property type="component" value="Unassembled WGS sequence"/>
</dbReference>
<dbReference type="AlphaFoldDB" id="A0A2T3G6K8"/>
<dbReference type="RefSeq" id="WP_107028877.1">
    <property type="nucleotide sequence ID" value="NZ_JAJDKQ010000001.1"/>
</dbReference>
<evidence type="ECO:0008006" key="4">
    <source>
        <dbReference type="Google" id="ProtNLM"/>
    </source>
</evidence>
<evidence type="ECO:0000313" key="1">
    <source>
        <dbReference type="EMBL" id="MCB8560461.1"/>
    </source>
</evidence>
<protein>
    <recommendedName>
        <fullName evidence="4">NgoFVII family restriction endonuclease</fullName>
    </recommendedName>
</protein>
<proteinExistence type="predicted"/>
<dbReference type="EMBL" id="JAJDKQ010000001">
    <property type="protein sequence ID" value="MCB8560461.1"/>
    <property type="molecule type" value="Genomic_DNA"/>
</dbReference>
<organism evidence="2 3">
    <name type="scientific">Faecalibacillus intestinalis</name>
    <dbReference type="NCBI Taxonomy" id="1982626"/>
    <lineage>
        <taxon>Bacteria</taxon>
        <taxon>Bacillati</taxon>
        <taxon>Bacillota</taxon>
        <taxon>Erysipelotrichia</taxon>
        <taxon>Erysipelotrichales</taxon>
        <taxon>Coprobacillaceae</taxon>
        <taxon>Faecalibacillus</taxon>
    </lineage>
</organism>